<evidence type="ECO:0000256" key="2">
    <source>
        <dbReference type="ARBA" id="ARBA00024438"/>
    </source>
</evidence>
<dbReference type="Pfam" id="PF14257">
    <property type="entry name" value="DUF4349"/>
    <property type="match status" value="1"/>
</dbReference>
<evidence type="ECO:0000256" key="3">
    <source>
        <dbReference type="SAM" id="Coils"/>
    </source>
</evidence>
<dbReference type="InterPro" id="IPR002912">
    <property type="entry name" value="ACT_dom"/>
</dbReference>
<comment type="caution">
    <text evidence="6">The sequence shown here is derived from an EMBL/GenBank/DDBJ whole genome shotgun (WGS) entry which is preliminary data.</text>
</comment>
<keyword evidence="3" id="KW-0175">Coiled coil</keyword>
<dbReference type="Gene3D" id="1.10.10.1320">
    <property type="entry name" value="Anti-sigma factor, zinc-finger domain"/>
    <property type="match status" value="1"/>
</dbReference>
<accession>A0ABT9M5M3</accession>
<evidence type="ECO:0000256" key="1">
    <source>
        <dbReference type="ARBA" id="ARBA00024353"/>
    </source>
</evidence>
<sequence>MECEKVLELIPQYVDDELDKAQKEELEKHLESCESCKKEYYLQKKIIKSLKNMPPIELPEDFNKKLHQKLIYHKNFLEKKKERLKKTLTIVAIATSLIFMTVFIVNTFNKSLQIESNTPLANIEMGQSYGLPQKEGANNERGLPAGTSRKITKNATISLEVEDVNGCYDKVFQLVKEAEGFIETSEETVSSDNIKRVNVVLKVREDKFESVISQIKDFGKVTALRIDSKDITDQYYDLQARLKNLEVEEQKLQDIMNKATTVKEMLEVESEINRIRSEIESIKGQLKLWENLTSLATINLSIKEIPKDEKPLAIVSFKGIGKGIKEAFVNNMNFFIFFIKKLIIILVIILPYSVLALIGYKVYIYFKKRR</sequence>
<evidence type="ECO:0000256" key="4">
    <source>
        <dbReference type="SAM" id="Phobius"/>
    </source>
</evidence>
<keyword evidence="7" id="KW-1185">Reference proteome</keyword>
<name>A0ABT9M5M3_9THEO</name>
<dbReference type="PROSITE" id="PS51671">
    <property type="entry name" value="ACT"/>
    <property type="match status" value="1"/>
</dbReference>
<evidence type="ECO:0000313" key="6">
    <source>
        <dbReference type="EMBL" id="MDP9751372.1"/>
    </source>
</evidence>
<evidence type="ECO:0000313" key="7">
    <source>
        <dbReference type="Proteomes" id="UP001223886"/>
    </source>
</evidence>
<keyword evidence="4" id="KW-0472">Membrane</keyword>
<dbReference type="Proteomes" id="UP001223886">
    <property type="component" value="Unassembled WGS sequence"/>
</dbReference>
<gene>
    <name evidence="6" type="ORF">J2S24_001882</name>
</gene>
<evidence type="ECO:0000259" key="5">
    <source>
        <dbReference type="PROSITE" id="PS51671"/>
    </source>
</evidence>
<comment type="similarity">
    <text evidence="1">Belongs to the zinc-associated anti-sigma factor (ZAS) superfamily. Anti-sigma-W factor family.</text>
</comment>
<feature type="coiled-coil region" evidence="3">
    <location>
        <begin position="228"/>
        <end position="292"/>
    </location>
</feature>
<feature type="transmembrane region" description="Helical" evidence="4">
    <location>
        <begin position="342"/>
        <end position="366"/>
    </location>
</feature>
<dbReference type="InterPro" id="IPR027383">
    <property type="entry name" value="Znf_put"/>
</dbReference>
<dbReference type="Pfam" id="PF13490">
    <property type="entry name" value="zf-HC2"/>
    <property type="match status" value="1"/>
</dbReference>
<dbReference type="EMBL" id="JAURUP010000020">
    <property type="protein sequence ID" value="MDP9751372.1"/>
    <property type="molecule type" value="Genomic_DNA"/>
</dbReference>
<organism evidence="6 7">
    <name type="scientific">Thermoanaerobacter pentosaceus</name>
    <dbReference type="NCBI Taxonomy" id="694059"/>
    <lineage>
        <taxon>Bacteria</taxon>
        <taxon>Bacillati</taxon>
        <taxon>Bacillota</taxon>
        <taxon>Clostridia</taxon>
        <taxon>Thermoanaerobacterales</taxon>
        <taxon>Thermoanaerobacteraceae</taxon>
        <taxon>Thermoanaerobacter</taxon>
    </lineage>
</organism>
<feature type="transmembrane region" description="Helical" evidence="4">
    <location>
        <begin position="88"/>
        <end position="108"/>
    </location>
</feature>
<protein>
    <recommendedName>
        <fullName evidence="2">Anti-sigma-W factor RsiW</fullName>
    </recommendedName>
</protein>
<feature type="domain" description="ACT" evidence="5">
    <location>
        <begin position="156"/>
        <end position="229"/>
    </location>
</feature>
<dbReference type="InterPro" id="IPR025645">
    <property type="entry name" value="DUF4349"/>
</dbReference>
<reference evidence="6 7" key="1">
    <citation type="submission" date="2023-07" db="EMBL/GenBank/DDBJ databases">
        <title>Genomic Encyclopedia of Type Strains, Phase IV (KMG-IV): sequencing the most valuable type-strain genomes for metagenomic binning, comparative biology and taxonomic classification.</title>
        <authorList>
            <person name="Goeker M."/>
        </authorList>
    </citation>
    <scope>NUCLEOTIDE SEQUENCE [LARGE SCALE GENOMIC DNA]</scope>
    <source>
        <strain evidence="6 7">DSM 25963</strain>
    </source>
</reference>
<dbReference type="RefSeq" id="WP_307681312.1">
    <property type="nucleotide sequence ID" value="NZ_JAURUP010000020.1"/>
</dbReference>
<keyword evidence="4" id="KW-1133">Transmembrane helix</keyword>
<proteinExistence type="inferred from homology"/>
<keyword evidence="4" id="KW-0812">Transmembrane</keyword>
<dbReference type="InterPro" id="IPR041916">
    <property type="entry name" value="Anti_sigma_zinc_sf"/>
</dbReference>